<organism evidence="2 3">
    <name type="scientific">Mytilus coruscus</name>
    <name type="common">Sea mussel</name>
    <dbReference type="NCBI Taxonomy" id="42192"/>
    <lineage>
        <taxon>Eukaryota</taxon>
        <taxon>Metazoa</taxon>
        <taxon>Spiralia</taxon>
        <taxon>Lophotrochozoa</taxon>
        <taxon>Mollusca</taxon>
        <taxon>Bivalvia</taxon>
        <taxon>Autobranchia</taxon>
        <taxon>Pteriomorphia</taxon>
        <taxon>Mytilida</taxon>
        <taxon>Mytiloidea</taxon>
        <taxon>Mytilidae</taxon>
        <taxon>Mytilinae</taxon>
        <taxon>Mytilus</taxon>
    </lineage>
</organism>
<feature type="region of interest" description="Disordered" evidence="1">
    <location>
        <begin position="1"/>
        <end position="34"/>
    </location>
</feature>
<dbReference type="EMBL" id="CACVKT020009207">
    <property type="protein sequence ID" value="CAC5421060.1"/>
    <property type="molecule type" value="Genomic_DNA"/>
</dbReference>
<evidence type="ECO:0000313" key="2">
    <source>
        <dbReference type="EMBL" id="CAC5421060.1"/>
    </source>
</evidence>
<name>A0A6J8EKG6_MYTCO</name>
<dbReference type="OrthoDB" id="6057449at2759"/>
<sequence>MQKSNSNINVKKDQLDKVGSAENSKSSKAREDILKHETTVKEQVEQYFKELIIKLEQNHDTVLTSVKSDLHAISLMETQTEDTIKEVQDLIHISNAPEFFKEVKKVKKNMKTEEPRIKTTYNSSTKFVPGNITQSNIGSLQDDESFSAESDISLVINNEYQTELEKITYVCPCINQSIWLHSGKYGVLQRVKPEGTNLKLMSKYNIKVYGMAVIPSNQLLLCVKGTSRIQQISCTVN</sequence>
<proteinExistence type="predicted"/>
<dbReference type="Proteomes" id="UP000507470">
    <property type="component" value="Unassembled WGS sequence"/>
</dbReference>
<keyword evidence="3" id="KW-1185">Reference proteome</keyword>
<accession>A0A6J8EKG6</accession>
<protein>
    <submittedName>
        <fullName evidence="2">Uncharacterized protein</fullName>
    </submittedName>
</protein>
<evidence type="ECO:0000256" key="1">
    <source>
        <dbReference type="SAM" id="MobiDB-lite"/>
    </source>
</evidence>
<evidence type="ECO:0000313" key="3">
    <source>
        <dbReference type="Proteomes" id="UP000507470"/>
    </source>
</evidence>
<gene>
    <name evidence="2" type="ORF">MCOR_53215</name>
</gene>
<reference evidence="2 3" key="1">
    <citation type="submission" date="2020-06" db="EMBL/GenBank/DDBJ databases">
        <authorList>
            <person name="Li R."/>
            <person name="Bekaert M."/>
        </authorList>
    </citation>
    <scope>NUCLEOTIDE SEQUENCE [LARGE SCALE GENOMIC DNA]</scope>
    <source>
        <strain evidence="3">wild</strain>
    </source>
</reference>
<dbReference type="AlphaFoldDB" id="A0A6J8EKG6"/>